<dbReference type="Proteomes" id="UP000683360">
    <property type="component" value="Unassembled WGS sequence"/>
</dbReference>
<dbReference type="InterPro" id="IPR036397">
    <property type="entry name" value="RNaseH_sf"/>
</dbReference>
<keyword evidence="2" id="KW-1185">Reference proteome</keyword>
<protein>
    <submittedName>
        <fullName evidence="1">Uncharacterized protein</fullName>
    </submittedName>
</protein>
<dbReference type="GO" id="GO:0003676">
    <property type="term" value="F:nucleic acid binding"/>
    <property type="evidence" value="ECO:0007669"/>
    <property type="project" value="InterPro"/>
</dbReference>
<proteinExistence type="predicted"/>
<gene>
    <name evidence="1" type="ORF">MEDL_37295</name>
</gene>
<comment type="caution">
    <text evidence="1">The sequence shown here is derived from an EMBL/GenBank/DDBJ whole genome shotgun (WGS) entry which is preliminary data.</text>
</comment>
<dbReference type="EMBL" id="CAJPWZ010001795">
    <property type="protein sequence ID" value="CAG2224083.1"/>
    <property type="molecule type" value="Genomic_DNA"/>
</dbReference>
<sequence>MQLMAAVKGARLACHLQTTLKCSNITLWSDSQIVLQWIKTTKTLKRFVSNRINEIKKLTDNCEWKYCPTNYNPADLLSRGDKSKHPKAFIEINTALSVFTVDDKEPLVDEESKTCENDIQFGIDRIIDINNYGSYKKLLRVSAFVQRIIHNCRTVKSLRNVGDR</sequence>
<dbReference type="Gene3D" id="3.30.420.10">
    <property type="entry name" value="Ribonuclease H-like superfamily/Ribonuclease H"/>
    <property type="match status" value="1"/>
</dbReference>
<organism evidence="1 2">
    <name type="scientific">Mytilus edulis</name>
    <name type="common">Blue mussel</name>
    <dbReference type="NCBI Taxonomy" id="6550"/>
    <lineage>
        <taxon>Eukaryota</taxon>
        <taxon>Metazoa</taxon>
        <taxon>Spiralia</taxon>
        <taxon>Lophotrochozoa</taxon>
        <taxon>Mollusca</taxon>
        <taxon>Bivalvia</taxon>
        <taxon>Autobranchia</taxon>
        <taxon>Pteriomorphia</taxon>
        <taxon>Mytilida</taxon>
        <taxon>Mytiloidea</taxon>
        <taxon>Mytilidae</taxon>
        <taxon>Mytilinae</taxon>
        <taxon>Mytilus</taxon>
    </lineage>
</organism>
<evidence type="ECO:0000313" key="2">
    <source>
        <dbReference type="Proteomes" id="UP000683360"/>
    </source>
</evidence>
<evidence type="ECO:0000313" key="1">
    <source>
        <dbReference type="EMBL" id="CAG2224083.1"/>
    </source>
</evidence>
<accession>A0A8S3SU48</accession>
<name>A0A8S3SU48_MYTED</name>
<dbReference type="PANTHER" id="PTHR47331">
    <property type="entry name" value="PHD-TYPE DOMAIN-CONTAINING PROTEIN"/>
    <property type="match status" value="1"/>
</dbReference>
<reference evidence="1" key="1">
    <citation type="submission" date="2021-03" db="EMBL/GenBank/DDBJ databases">
        <authorList>
            <person name="Bekaert M."/>
        </authorList>
    </citation>
    <scope>NUCLEOTIDE SEQUENCE</scope>
</reference>
<dbReference type="AlphaFoldDB" id="A0A8S3SU48"/>
<dbReference type="OrthoDB" id="10067762at2759"/>